<evidence type="ECO:0000313" key="3">
    <source>
        <dbReference type="Proteomes" id="UP001226389"/>
    </source>
</evidence>
<evidence type="ECO:0000313" key="2">
    <source>
        <dbReference type="EMBL" id="MDQ0117819.1"/>
    </source>
</evidence>
<sequence length="33" mass="3313">MPETGAETVKAESGSHSGVTSGQKLPAAVERSL</sequence>
<feature type="compositionally biased region" description="Polar residues" evidence="1">
    <location>
        <begin position="14"/>
        <end position="23"/>
    </location>
</feature>
<dbReference type="EMBL" id="JAUSSY010000003">
    <property type="protein sequence ID" value="MDQ0117819.1"/>
    <property type="molecule type" value="Genomic_DNA"/>
</dbReference>
<feature type="region of interest" description="Disordered" evidence="1">
    <location>
        <begin position="1"/>
        <end position="33"/>
    </location>
</feature>
<evidence type="ECO:0000256" key="1">
    <source>
        <dbReference type="SAM" id="MobiDB-lite"/>
    </source>
</evidence>
<organism evidence="2 3">
    <name type="scientific">Pseudarthrobacter defluvii</name>
    <dbReference type="NCBI Taxonomy" id="410837"/>
    <lineage>
        <taxon>Bacteria</taxon>
        <taxon>Bacillati</taxon>
        <taxon>Actinomycetota</taxon>
        <taxon>Actinomycetes</taxon>
        <taxon>Micrococcales</taxon>
        <taxon>Micrococcaceae</taxon>
        <taxon>Pseudarthrobacter</taxon>
    </lineage>
</organism>
<accession>A0ABT9UHV7</accession>
<reference evidence="2 3" key="1">
    <citation type="submission" date="2023-07" db="EMBL/GenBank/DDBJ databases">
        <title>Sorghum-associated microbial communities from plants grown in Nebraska, USA.</title>
        <authorList>
            <person name="Schachtman D."/>
        </authorList>
    </citation>
    <scope>NUCLEOTIDE SEQUENCE [LARGE SCALE GENOMIC DNA]</scope>
    <source>
        <strain evidence="2 3">DS994</strain>
    </source>
</reference>
<gene>
    <name evidence="2" type="ORF">J2T22_000992</name>
</gene>
<dbReference type="Proteomes" id="UP001226389">
    <property type="component" value="Unassembled WGS sequence"/>
</dbReference>
<keyword evidence="3" id="KW-1185">Reference proteome</keyword>
<comment type="caution">
    <text evidence="2">The sequence shown here is derived from an EMBL/GenBank/DDBJ whole genome shotgun (WGS) entry which is preliminary data.</text>
</comment>
<name>A0ABT9UHV7_9MICC</name>
<protein>
    <submittedName>
        <fullName evidence="2">Uncharacterized protein</fullName>
    </submittedName>
</protein>
<proteinExistence type="predicted"/>